<dbReference type="RefSeq" id="WP_379097541.1">
    <property type="nucleotide sequence ID" value="NZ_JBHUGZ010000007.1"/>
</dbReference>
<sequence>MARRIVYAESPHYYADDDRKPPKIDERLDIDWRTPIHIDDWTGDVSSARPSYEVKRLGWASMGAVGRLTVPDEIAWLEKAMLNEPDGGLVARVNETNVSNGEGDTSGFRIEVLTGADAKAFFRNETWEDRSAFLAKHWWKIAIAIVVLYWWLR</sequence>
<evidence type="ECO:0000313" key="2">
    <source>
        <dbReference type="EMBL" id="MFD1983332.1"/>
    </source>
</evidence>
<feature type="transmembrane region" description="Helical" evidence="1">
    <location>
        <begin position="133"/>
        <end position="152"/>
    </location>
</feature>
<dbReference type="EMBL" id="JBHUGZ010000007">
    <property type="protein sequence ID" value="MFD1983332.1"/>
    <property type="molecule type" value="Genomic_DNA"/>
</dbReference>
<keyword evidence="1" id="KW-1133">Transmembrane helix</keyword>
<keyword evidence="1" id="KW-0472">Membrane</keyword>
<evidence type="ECO:0000256" key="1">
    <source>
        <dbReference type="SAM" id="Phobius"/>
    </source>
</evidence>
<proteinExistence type="predicted"/>
<reference evidence="3" key="1">
    <citation type="journal article" date="2019" name="Int. J. Syst. Evol. Microbiol.">
        <title>The Global Catalogue of Microorganisms (GCM) 10K type strain sequencing project: providing services to taxonomists for standard genome sequencing and annotation.</title>
        <authorList>
            <consortium name="The Broad Institute Genomics Platform"/>
            <consortium name="The Broad Institute Genome Sequencing Center for Infectious Disease"/>
            <person name="Wu L."/>
            <person name="Ma J."/>
        </authorList>
    </citation>
    <scope>NUCLEOTIDE SEQUENCE [LARGE SCALE GENOMIC DNA]</scope>
    <source>
        <strain evidence="3">CGMCC 1.16225</strain>
    </source>
</reference>
<comment type="caution">
    <text evidence="2">The sequence shown here is derived from an EMBL/GenBank/DDBJ whole genome shotgun (WGS) entry which is preliminary data.</text>
</comment>
<evidence type="ECO:0000313" key="3">
    <source>
        <dbReference type="Proteomes" id="UP001597405"/>
    </source>
</evidence>
<gene>
    <name evidence="2" type="ORF">ACFSOZ_11705</name>
</gene>
<accession>A0ABW4UB71</accession>
<keyword evidence="3" id="KW-1185">Reference proteome</keyword>
<protein>
    <submittedName>
        <fullName evidence="2">Uncharacterized protein</fullName>
    </submittedName>
</protein>
<dbReference type="Proteomes" id="UP001597405">
    <property type="component" value="Unassembled WGS sequence"/>
</dbReference>
<name>A0ABW4UB71_9HYPH</name>
<keyword evidence="1" id="KW-0812">Transmembrane</keyword>
<organism evidence="2 3">
    <name type="scientific">Mesorhizobium newzealandense</name>
    <dbReference type="NCBI Taxonomy" id="1300302"/>
    <lineage>
        <taxon>Bacteria</taxon>
        <taxon>Pseudomonadati</taxon>
        <taxon>Pseudomonadota</taxon>
        <taxon>Alphaproteobacteria</taxon>
        <taxon>Hyphomicrobiales</taxon>
        <taxon>Phyllobacteriaceae</taxon>
        <taxon>Mesorhizobium</taxon>
    </lineage>
</organism>